<comment type="caution">
    <text evidence="2">The sequence shown here is derived from an EMBL/GenBank/DDBJ whole genome shotgun (WGS) entry which is preliminary data.</text>
</comment>
<proteinExistence type="predicted"/>
<protein>
    <submittedName>
        <fullName evidence="2">Uncharacterized protein</fullName>
    </submittedName>
</protein>
<feature type="signal peptide" evidence="1">
    <location>
        <begin position="1"/>
        <end position="23"/>
    </location>
</feature>
<feature type="chain" id="PRO_5031501665" evidence="1">
    <location>
        <begin position="24"/>
        <end position="133"/>
    </location>
</feature>
<reference evidence="2 3" key="1">
    <citation type="submission" date="2020-08" db="EMBL/GenBank/DDBJ databases">
        <title>Sequencing the genomes of 1000 actinobacteria strains.</title>
        <authorList>
            <person name="Klenk H.-P."/>
        </authorList>
    </citation>
    <scope>NUCLEOTIDE SEQUENCE [LARGE SCALE GENOMIC DNA]</scope>
    <source>
        <strain evidence="2 3">DSM 44230</strain>
    </source>
</reference>
<dbReference type="RefSeq" id="WP_185002978.1">
    <property type="nucleotide sequence ID" value="NZ_BAAAUI010000002.1"/>
</dbReference>
<evidence type="ECO:0000313" key="2">
    <source>
        <dbReference type="EMBL" id="MBB4677087.1"/>
    </source>
</evidence>
<accession>A0A7W7C9V6</accession>
<organism evidence="2 3">
    <name type="scientific">Crossiella cryophila</name>
    <dbReference type="NCBI Taxonomy" id="43355"/>
    <lineage>
        <taxon>Bacteria</taxon>
        <taxon>Bacillati</taxon>
        <taxon>Actinomycetota</taxon>
        <taxon>Actinomycetes</taxon>
        <taxon>Pseudonocardiales</taxon>
        <taxon>Pseudonocardiaceae</taxon>
        <taxon>Crossiella</taxon>
    </lineage>
</organism>
<dbReference type="AlphaFoldDB" id="A0A7W7C9V6"/>
<keyword evidence="1" id="KW-0732">Signal</keyword>
<sequence length="133" mass="14847">MSVKSISVKVLTALALVGTVAVAAPATGFADEYLHTCDLSKKIDELQNWGADKSNNIIVYKDSARADSWFEGVVSQGQKQAMACNEHWAPSTFYWVVFKGRGYFQHKGDGGYRNWAFYGVFDRDGEKVNFHAR</sequence>
<evidence type="ECO:0000313" key="3">
    <source>
        <dbReference type="Proteomes" id="UP000533598"/>
    </source>
</evidence>
<dbReference type="EMBL" id="JACHMH010000001">
    <property type="protein sequence ID" value="MBB4677087.1"/>
    <property type="molecule type" value="Genomic_DNA"/>
</dbReference>
<evidence type="ECO:0000256" key="1">
    <source>
        <dbReference type="SAM" id="SignalP"/>
    </source>
</evidence>
<dbReference type="Proteomes" id="UP000533598">
    <property type="component" value="Unassembled WGS sequence"/>
</dbReference>
<name>A0A7W7C9V6_9PSEU</name>
<gene>
    <name evidence="2" type="ORF">HNR67_003205</name>
</gene>
<keyword evidence="3" id="KW-1185">Reference proteome</keyword>